<protein>
    <submittedName>
        <fullName evidence="1">Uncharacterized protein</fullName>
    </submittedName>
</protein>
<name>A0A1H9LAE4_9PSEU</name>
<accession>A0A1H9LAE4</accession>
<organism evidence="1 2">
    <name type="scientific">Lentzea xinjiangensis</name>
    <dbReference type="NCBI Taxonomy" id="402600"/>
    <lineage>
        <taxon>Bacteria</taxon>
        <taxon>Bacillati</taxon>
        <taxon>Actinomycetota</taxon>
        <taxon>Actinomycetes</taxon>
        <taxon>Pseudonocardiales</taxon>
        <taxon>Pseudonocardiaceae</taxon>
        <taxon>Lentzea</taxon>
    </lineage>
</organism>
<gene>
    <name evidence="1" type="ORF">SAMN05216188_107331</name>
</gene>
<evidence type="ECO:0000313" key="2">
    <source>
        <dbReference type="Proteomes" id="UP000199352"/>
    </source>
</evidence>
<keyword evidence="2" id="KW-1185">Reference proteome</keyword>
<dbReference type="EMBL" id="FOFR01000007">
    <property type="protein sequence ID" value="SER08340.1"/>
    <property type="molecule type" value="Genomic_DNA"/>
</dbReference>
<dbReference type="RefSeq" id="WP_089952243.1">
    <property type="nucleotide sequence ID" value="NZ_FOFR01000007.1"/>
</dbReference>
<dbReference type="Proteomes" id="UP000199352">
    <property type="component" value="Unassembled WGS sequence"/>
</dbReference>
<dbReference type="STRING" id="402600.SAMN05216188_107331"/>
<proteinExistence type="predicted"/>
<reference evidence="2" key="1">
    <citation type="submission" date="2016-10" db="EMBL/GenBank/DDBJ databases">
        <authorList>
            <person name="Varghese N."/>
            <person name="Submissions S."/>
        </authorList>
    </citation>
    <scope>NUCLEOTIDE SEQUENCE [LARGE SCALE GENOMIC DNA]</scope>
    <source>
        <strain evidence="2">CGMCC 4.3525</strain>
    </source>
</reference>
<sequence>MHSRDNTTLRESTIGLADRAVGVARALRGPCTSEFRRRHDSPEQWSRWARRARIARTVAAALQLPADSVTVTDDPDRQYRTRNGNVPGDLITVTDPETAQRWRLLTDFTSPGESWFVLDRCPGCDAEVPVVRIACLADLGDYLDPDTDVVLADEARDSSLHDRLCTRREPCDAL</sequence>
<dbReference type="AlphaFoldDB" id="A0A1H9LAE4"/>
<dbReference type="OrthoDB" id="3619067at2"/>
<evidence type="ECO:0000313" key="1">
    <source>
        <dbReference type="EMBL" id="SER08340.1"/>
    </source>
</evidence>